<evidence type="ECO:0000313" key="8">
    <source>
        <dbReference type="EMBL" id="RGK58743.1"/>
    </source>
</evidence>
<organism evidence="7 10">
    <name type="scientific">Bacteroides xylanisolvens</name>
    <dbReference type="NCBI Taxonomy" id="371601"/>
    <lineage>
        <taxon>Bacteria</taxon>
        <taxon>Pseudomonadati</taxon>
        <taxon>Bacteroidota</taxon>
        <taxon>Bacteroidia</taxon>
        <taxon>Bacteroidales</taxon>
        <taxon>Bacteroidaceae</taxon>
        <taxon>Bacteroides</taxon>
    </lineage>
</organism>
<evidence type="ECO:0000259" key="3">
    <source>
        <dbReference type="PROSITE" id="PS51459"/>
    </source>
</evidence>
<dbReference type="GO" id="GO:0005524">
    <property type="term" value="F:ATP binding"/>
    <property type="evidence" value="ECO:0007669"/>
    <property type="project" value="UniProtKB-KW"/>
</dbReference>
<keyword evidence="2" id="KW-0067">ATP-binding</keyword>
<dbReference type="InterPro" id="IPR040198">
    <property type="entry name" value="Fido_containing"/>
</dbReference>
<reference evidence="11 12" key="4">
    <citation type="submission" date="2018-08" db="EMBL/GenBank/DDBJ databases">
        <title>A genome reference for cultivated species of the human gut microbiota.</title>
        <authorList>
            <person name="Zou Y."/>
            <person name="Xue W."/>
            <person name="Luo G."/>
        </authorList>
    </citation>
    <scope>NUCLEOTIDE SEQUENCE [LARGE SCALE GENOMIC DNA]</scope>
    <source>
        <strain evidence="9 12">AF14-7</strain>
        <strain evidence="8 11">TF10-34</strain>
    </source>
</reference>
<dbReference type="PANTHER" id="PTHR13504">
    <property type="entry name" value="FIDO DOMAIN-CONTAINING PROTEIN DDB_G0283145"/>
    <property type="match status" value="1"/>
</dbReference>
<feature type="active site" evidence="1">
    <location>
        <position position="207"/>
    </location>
</feature>
<evidence type="ECO:0000313" key="7">
    <source>
        <dbReference type="EMBL" id="OUQ66873.1"/>
    </source>
</evidence>
<feature type="domain" description="Fido" evidence="3">
    <location>
        <begin position="116"/>
        <end position="272"/>
    </location>
</feature>
<evidence type="ECO:0000313" key="13">
    <source>
        <dbReference type="Proteomes" id="UP000327007"/>
    </source>
</evidence>
<feature type="binding site" evidence="2">
    <location>
        <begin position="211"/>
        <end position="218"/>
    </location>
    <ligand>
        <name>ATP</name>
        <dbReference type="ChEBI" id="CHEBI:30616"/>
    </ligand>
</feature>
<reference evidence="4" key="5">
    <citation type="journal article" date="2019" name="bioRxiv">
        <title>Acquired interbacterial defense systems protect against interspecies antagonism in the human gut microbiome.</title>
        <authorList>
            <person name="Ross B.D."/>
            <person name="Verster A.J."/>
            <person name="Radey M.C."/>
            <person name="Schmidtke D.T."/>
            <person name="Pope C.E."/>
            <person name="Hoffman L.R."/>
            <person name="Hajjar A.M."/>
            <person name="Peterson S.B."/>
            <person name="Borenstein E."/>
            <person name="Mougous J.D."/>
        </authorList>
    </citation>
    <scope>NUCLEOTIDE SEQUENCE</scope>
    <source>
        <strain evidence="4">H204</strain>
    </source>
</reference>
<dbReference type="EMBL" id="QSQU01000035">
    <property type="protein sequence ID" value="RGK58743.1"/>
    <property type="molecule type" value="Genomic_DNA"/>
</dbReference>
<dbReference type="AlphaFoldDB" id="A0A1Y4VBW8"/>
<reference evidence="13" key="3">
    <citation type="journal article" date="2018" name="J. Anim. Genet.">
        <title>Acquired interbacterial defense systems protect against interspecies antagonism in the human gut microbiome.</title>
        <authorList>
            <person name="Ross B.D."/>
            <person name="Verster A.J."/>
            <person name="Radey M.C."/>
            <person name="Schmidtke D.T."/>
            <person name="Pope C.E."/>
            <person name="Hoffman L.R."/>
            <person name="Hajjar A."/>
            <person name="Peterson S.B."/>
            <person name="Borenstein E."/>
            <person name="Mougous J."/>
        </authorList>
    </citation>
    <scope>NUCLEOTIDE SEQUENCE [LARGE SCALE GENOMIC DNA]</scope>
    <source>
        <strain evidence="13">H204</strain>
    </source>
</reference>
<dbReference type="Gene3D" id="1.10.3290.10">
    <property type="entry name" value="Fido-like domain"/>
    <property type="match status" value="1"/>
</dbReference>
<feature type="binding site" evidence="2">
    <location>
        <begin position="249"/>
        <end position="250"/>
    </location>
    <ligand>
        <name>ATP</name>
        <dbReference type="ChEBI" id="CHEBI:30616"/>
    </ligand>
</feature>
<dbReference type="Proteomes" id="UP000327007">
    <property type="component" value="Unassembled WGS sequence"/>
</dbReference>
<evidence type="ECO:0000256" key="1">
    <source>
        <dbReference type="PIRSR" id="PIRSR640198-1"/>
    </source>
</evidence>
<dbReference type="SUPFAM" id="SSF140931">
    <property type="entry name" value="Fic-like"/>
    <property type="match status" value="1"/>
</dbReference>
<dbReference type="PANTHER" id="PTHR13504:SF33">
    <property type="entry name" value="FIC FAMILY PROTEIN"/>
    <property type="match status" value="1"/>
</dbReference>
<evidence type="ECO:0000313" key="14">
    <source>
        <dbReference type="Proteomes" id="UP000438288"/>
    </source>
</evidence>
<evidence type="ECO:0000313" key="4">
    <source>
        <dbReference type="EMBL" id="KAA9038316.1"/>
    </source>
</evidence>
<dbReference type="Proteomes" id="UP000487596">
    <property type="component" value="Unassembled WGS sequence"/>
</dbReference>
<reference evidence="7" key="2">
    <citation type="journal article" date="2018" name="BMC Genomics">
        <title>Whole genome sequencing and function prediction of 133 gut anaerobes isolated from chicken caecum in pure cultures.</title>
        <authorList>
            <person name="Medvecky M."/>
            <person name="Cejkova D."/>
            <person name="Polansky O."/>
            <person name="Karasova D."/>
            <person name="Kubasova T."/>
            <person name="Cizek A."/>
            <person name="Rychlik I."/>
        </authorList>
    </citation>
    <scope>NUCLEOTIDE SEQUENCE</scope>
    <source>
        <strain evidence="7">An109</strain>
    </source>
</reference>
<dbReference type="EMBL" id="VYQC01000018">
    <property type="protein sequence ID" value="KAA9038316.1"/>
    <property type="molecule type" value="Genomic_DNA"/>
</dbReference>
<dbReference type="Proteomes" id="UP000261210">
    <property type="component" value="Unassembled WGS sequence"/>
</dbReference>
<gene>
    <name evidence="7" type="ORF">B5E52_13110</name>
    <name evidence="9" type="ORF">DWW25_25070</name>
    <name evidence="8" type="ORF">DXD03_19475</name>
    <name evidence="4" type="ORF">F6S82_23340</name>
    <name evidence="5" type="ORF">GA424_19550</name>
    <name evidence="6" type="ORF">GAZ43_24690</name>
</gene>
<evidence type="ECO:0000313" key="5">
    <source>
        <dbReference type="EMBL" id="KAB6134050.1"/>
    </source>
</evidence>
<reference evidence="14 15" key="6">
    <citation type="journal article" date="2019" name="Nat. Med.">
        <title>A library of human gut bacterial isolates paired with longitudinal multiomics data enables mechanistic microbiome research.</title>
        <authorList>
            <person name="Poyet M."/>
            <person name="Groussin M."/>
            <person name="Gibbons S.M."/>
            <person name="Avila-Pacheco J."/>
            <person name="Jiang X."/>
            <person name="Kearney S.M."/>
            <person name="Perrotta A.R."/>
            <person name="Berdy B."/>
            <person name="Zhao S."/>
            <person name="Lieberman T.D."/>
            <person name="Swanson P.K."/>
            <person name="Smith M."/>
            <person name="Roesemann S."/>
            <person name="Alexander J.E."/>
            <person name="Rich S.A."/>
            <person name="Livny J."/>
            <person name="Vlamakis H."/>
            <person name="Clish C."/>
            <person name="Bullock K."/>
            <person name="Deik A."/>
            <person name="Scott J."/>
            <person name="Pierce K.A."/>
            <person name="Xavier R.J."/>
            <person name="Alm E.J."/>
        </authorList>
    </citation>
    <scope>NUCLEOTIDE SEQUENCE [LARGE SCALE GENOMIC DNA]</scope>
    <source>
        <strain evidence="6 14">BIOML-A16</strain>
        <strain evidence="5 15">BIOML-A62</strain>
    </source>
</reference>
<comment type="caution">
    <text evidence="7">The sequence shown here is derived from an EMBL/GenBank/DDBJ whole genome shotgun (WGS) entry which is preliminary data.</text>
</comment>
<evidence type="ECO:0000313" key="15">
    <source>
        <dbReference type="Proteomes" id="UP000487596"/>
    </source>
</evidence>
<keyword evidence="2" id="KW-0547">Nucleotide-binding</keyword>
<evidence type="ECO:0000313" key="10">
    <source>
        <dbReference type="Proteomes" id="UP000196036"/>
    </source>
</evidence>
<protein>
    <submittedName>
        <fullName evidence="7">Cell filamentation protein Fic</fullName>
    </submittedName>
    <submittedName>
        <fullName evidence="4">Fic family protein</fullName>
    </submittedName>
</protein>
<evidence type="ECO:0000313" key="6">
    <source>
        <dbReference type="EMBL" id="KAB6335896.1"/>
    </source>
</evidence>
<dbReference type="InterPro" id="IPR003812">
    <property type="entry name" value="Fido"/>
</dbReference>
<dbReference type="Proteomes" id="UP000283369">
    <property type="component" value="Unassembled WGS sequence"/>
</dbReference>
<name>A0A1Y4VBW8_9BACE</name>
<dbReference type="Pfam" id="PF13776">
    <property type="entry name" value="DUF4172"/>
    <property type="match status" value="1"/>
</dbReference>
<dbReference type="RefSeq" id="WP_008025240.1">
    <property type="nucleotide sequence ID" value="NZ_CABKPA010000035.1"/>
</dbReference>
<dbReference type="PROSITE" id="PS51459">
    <property type="entry name" value="FIDO"/>
    <property type="match status" value="1"/>
</dbReference>
<dbReference type="Pfam" id="PF02661">
    <property type="entry name" value="Fic"/>
    <property type="match status" value="1"/>
</dbReference>
<evidence type="ECO:0000313" key="12">
    <source>
        <dbReference type="Proteomes" id="UP000283369"/>
    </source>
</evidence>
<proteinExistence type="predicted"/>
<dbReference type="EMBL" id="WDEH01000039">
    <property type="protein sequence ID" value="KAB6134050.1"/>
    <property type="molecule type" value="Genomic_DNA"/>
</dbReference>
<reference evidence="10" key="1">
    <citation type="submission" date="2017-04" db="EMBL/GenBank/DDBJ databases">
        <title>Function of individual gut microbiota members based on whole genome sequencing of pure cultures obtained from chicken caecum.</title>
        <authorList>
            <person name="Medvecky M."/>
            <person name="Cejkova D."/>
            <person name="Polansky O."/>
            <person name="Karasova D."/>
            <person name="Kubasova T."/>
            <person name="Cizek A."/>
            <person name="Rychlik I."/>
        </authorList>
    </citation>
    <scope>NUCLEOTIDE SEQUENCE [LARGE SCALE GENOMIC DNA]</scope>
    <source>
        <strain evidence="10">An109</strain>
    </source>
</reference>
<dbReference type="EMBL" id="QRYV01000104">
    <property type="protein sequence ID" value="RGV03629.1"/>
    <property type="molecule type" value="Genomic_DNA"/>
</dbReference>
<evidence type="ECO:0000256" key="2">
    <source>
        <dbReference type="PIRSR" id="PIRSR640198-2"/>
    </source>
</evidence>
<dbReference type="EMBL" id="WDCP01000109">
    <property type="protein sequence ID" value="KAB6335896.1"/>
    <property type="molecule type" value="Genomic_DNA"/>
</dbReference>
<dbReference type="Proteomes" id="UP000438288">
    <property type="component" value="Unassembled WGS sequence"/>
</dbReference>
<dbReference type="InterPro" id="IPR036597">
    <property type="entry name" value="Fido-like_dom_sf"/>
</dbReference>
<dbReference type="InterPro" id="IPR025230">
    <property type="entry name" value="DUF4172"/>
</dbReference>
<accession>A0A1Y4VBW8</accession>
<evidence type="ECO:0000313" key="9">
    <source>
        <dbReference type="EMBL" id="RGV03629.1"/>
    </source>
</evidence>
<dbReference type="Proteomes" id="UP000196036">
    <property type="component" value="Unassembled WGS sequence"/>
</dbReference>
<reference evidence="4" key="7">
    <citation type="submission" date="2019-09" db="EMBL/GenBank/DDBJ databases">
        <authorList>
            <person name="Ross B.D."/>
            <person name="Verster A.J."/>
            <person name="Radey M.C."/>
            <person name="Schmidtke D.T."/>
            <person name="Pope C.E."/>
            <person name="Hoffman L.R."/>
            <person name="Hajjar A.M."/>
            <person name="Peterson S.B."/>
            <person name="Borenstein E."/>
            <person name="Mougous J.D."/>
        </authorList>
    </citation>
    <scope>NUCLEOTIDE SEQUENCE</scope>
    <source>
        <strain evidence="4">H204</strain>
    </source>
</reference>
<sequence length="367" mass="42182">MKSIYIWQQTDWPDFTWDDAKLSYKLGRVRGLQGRLVGRMSALGFDLKNSAMLDALTADITKSSEIEGEILNVDQVRSSVARHLGIEIEGLPEADRYIDGVVQVMIDATQNYMQPLTAERFFNWHAALFPTGRSGVYKITVADWRQGAEPMQVISGAMGKEKIHYQAPDSDHVPYQMKLFLEWVNGNQKIDPVLKAAIAHLWFVTIHPFDDGNGRISRTITDLFLARADEMPHRFYSMSAEIRKQRKRYYEMLEKTQKGSLDITNWLEWFLDCLEAALLDTEKSISTILQKAAFWDKYRLVSMNERQIKMVNLFWDGFDGKLTSSKWAKITKCSPDTALRDIQDLITKGVFRKTDEGGRSTNYELVL</sequence>
<dbReference type="EMBL" id="NFLW01000025">
    <property type="protein sequence ID" value="OUQ66873.1"/>
    <property type="molecule type" value="Genomic_DNA"/>
</dbReference>
<evidence type="ECO:0000313" key="11">
    <source>
        <dbReference type="Proteomes" id="UP000261210"/>
    </source>
</evidence>